<dbReference type="InterPro" id="IPR050341">
    <property type="entry name" value="PP1_catalytic_subunit"/>
</dbReference>
<evidence type="ECO:0000313" key="4">
    <source>
        <dbReference type="WBParaSite" id="Csp11.Scaffold630.g21100.t1"/>
    </source>
</evidence>
<dbReference type="AlphaFoldDB" id="A0A1I7V083"/>
<evidence type="ECO:0000313" key="3">
    <source>
        <dbReference type="Proteomes" id="UP000095282"/>
    </source>
</evidence>
<proteinExistence type="predicted"/>
<dbReference type="InterPro" id="IPR029052">
    <property type="entry name" value="Metallo-depent_PP-like"/>
</dbReference>
<protein>
    <submittedName>
        <fullName evidence="4">SER_THR_PHOSPHATASE domain-containing protein</fullName>
    </submittedName>
</protein>
<dbReference type="SUPFAM" id="SSF56300">
    <property type="entry name" value="Metallo-dependent phosphatases"/>
    <property type="match status" value="1"/>
</dbReference>
<dbReference type="GO" id="GO:0005737">
    <property type="term" value="C:cytoplasm"/>
    <property type="evidence" value="ECO:0007669"/>
    <property type="project" value="TreeGrafter"/>
</dbReference>
<dbReference type="PANTHER" id="PTHR11668">
    <property type="entry name" value="SERINE/THREONINE PROTEIN PHOSPHATASE"/>
    <property type="match status" value="1"/>
</dbReference>
<feature type="region of interest" description="Disordered" evidence="1">
    <location>
        <begin position="215"/>
        <end position="310"/>
    </location>
</feature>
<dbReference type="Pfam" id="PF00149">
    <property type="entry name" value="Metallophos"/>
    <property type="match status" value="1"/>
</dbReference>
<name>A0A1I7V083_9PELO</name>
<dbReference type="CDD" id="cd00144">
    <property type="entry name" value="MPP_PPP_family"/>
    <property type="match status" value="1"/>
</dbReference>
<dbReference type="eggNOG" id="KOG0374">
    <property type="taxonomic scope" value="Eukaryota"/>
</dbReference>
<reference evidence="4" key="1">
    <citation type="submission" date="2016-11" db="UniProtKB">
        <authorList>
            <consortium name="WormBaseParasite"/>
        </authorList>
    </citation>
    <scope>IDENTIFICATION</scope>
</reference>
<dbReference type="Proteomes" id="UP000095282">
    <property type="component" value="Unplaced"/>
</dbReference>
<dbReference type="GO" id="GO:0004722">
    <property type="term" value="F:protein serine/threonine phosphatase activity"/>
    <property type="evidence" value="ECO:0007669"/>
    <property type="project" value="TreeGrafter"/>
</dbReference>
<dbReference type="InterPro" id="IPR006186">
    <property type="entry name" value="Ser/Thr-sp_prot-phosphatase"/>
</dbReference>
<dbReference type="GO" id="GO:0005634">
    <property type="term" value="C:nucleus"/>
    <property type="evidence" value="ECO:0007669"/>
    <property type="project" value="TreeGrafter"/>
</dbReference>
<sequence>MLYNERYILLRGHQETFLTTEFRVFLFQKERLFKFLFQDQILHKFPGASGEDIWQKFKMAFSLMPAAAVVGDKILCVHGGITADVKNSVDEWRKIPKTDKIETINQTIRELIFSCPIDDGGAGAEPAEPIYFTSIEKANQTRLFNEAAVKEFCDKTKIELIVRSHEIFTNGFRFFADKRMITIFSTTVHQNTKNKATFLRVDAEGVVSIIQLRPTEKKAEDKTKKKNKTADSVKKTEENKTKESKEKTKDESKEEKQVSKEEKQVSKEEKQVSKEEKQVSKESVKKEEKKKTNASQSREIESFFDNENEN</sequence>
<feature type="domain" description="Serine/threonine specific protein phosphatases" evidence="2">
    <location>
        <begin position="3"/>
        <end position="216"/>
    </location>
</feature>
<dbReference type="PANTHER" id="PTHR11668:SF311">
    <property type="entry name" value="SERINE_THREONINE SPECIFIC PROTEIN PHOSPHATASES DOMAIN-CONTAINING PROTEIN"/>
    <property type="match status" value="1"/>
</dbReference>
<dbReference type="PRINTS" id="PR00114">
    <property type="entry name" value="STPHPHTASE"/>
</dbReference>
<evidence type="ECO:0000256" key="1">
    <source>
        <dbReference type="SAM" id="MobiDB-lite"/>
    </source>
</evidence>
<evidence type="ECO:0000259" key="2">
    <source>
        <dbReference type="SMART" id="SM00156"/>
    </source>
</evidence>
<feature type="compositionally biased region" description="Basic and acidic residues" evidence="1">
    <location>
        <begin position="215"/>
        <end position="291"/>
    </location>
</feature>
<dbReference type="WBParaSite" id="Csp11.Scaffold630.g21100.t1">
    <property type="protein sequence ID" value="Csp11.Scaffold630.g21100.t1"/>
    <property type="gene ID" value="Csp11.Scaffold630.g21100"/>
</dbReference>
<keyword evidence="3" id="KW-1185">Reference proteome</keyword>
<dbReference type="STRING" id="1561998.A0A1I7V083"/>
<accession>A0A1I7V083</accession>
<dbReference type="InterPro" id="IPR004843">
    <property type="entry name" value="Calcineurin-like_PHP"/>
</dbReference>
<organism evidence="3 4">
    <name type="scientific">Caenorhabditis tropicalis</name>
    <dbReference type="NCBI Taxonomy" id="1561998"/>
    <lineage>
        <taxon>Eukaryota</taxon>
        <taxon>Metazoa</taxon>
        <taxon>Ecdysozoa</taxon>
        <taxon>Nematoda</taxon>
        <taxon>Chromadorea</taxon>
        <taxon>Rhabditida</taxon>
        <taxon>Rhabditina</taxon>
        <taxon>Rhabditomorpha</taxon>
        <taxon>Rhabditoidea</taxon>
        <taxon>Rhabditidae</taxon>
        <taxon>Peloderinae</taxon>
        <taxon>Caenorhabditis</taxon>
    </lineage>
</organism>
<dbReference type="SMART" id="SM00156">
    <property type="entry name" value="PP2Ac"/>
    <property type="match status" value="1"/>
</dbReference>
<dbReference type="Gene3D" id="3.60.21.10">
    <property type="match status" value="1"/>
</dbReference>